<evidence type="ECO:0000256" key="4">
    <source>
        <dbReference type="ARBA" id="ARBA00023136"/>
    </source>
</evidence>
<keyword evidence="3 5" id="KW-1133">Transmembrane helix</keyword>
<dbReference type="NCBIfam" id="NF037968">
    <property type="entry name" value="SemiSWEET_2"/>
    <property type="match status" value="1"/>
</dbReference>
<proteinExistence type="predicted"/>
<dbReference type="Gene3D" id="1.20.1280.290">
    <property type="match status" value="1"/>
</dbReference>
<feature type="transmembrane region" description="Helical" evidence="5">
    <location>
        <begin position="6"/>
        <end position="27"/>
    </location>
</feature>
<dbReference type="AlphaFoldDB" id="A0A916UQT4"/>
<comment type="subcellular location">
    <subcellularLocation>
        <location evidence="1">Membrane</location>
        <topology evidence="1">Multi-pass membrane protein</topology>
    </subcellularLocation>
</comment>
<organism evidence="6 7">
    <name type="scientific">Chelatococcus reniformis</name>
    <dbReference type="NCBI Taxonomy" id="1494448"/>
    <lineage>
        <taxon>Bacteria</taxon>
        <taxon>Pseudomonadati</taxon>
        <taxon>Pseudomonadota</taxon>
        <taxon>Alphaproteobacteria</taxon>
        <taxon>Hyphomicrobiales</taxon>
        <taxon>Chelatococcaceae</taxon>
        <taxon>Chelatococcus</taxon>
    </lineage>
</organism>
<comment type="caution">
    <text evidence="6">The sequence shown here is derived from an EMBL/GenBank/DDBJ whole genome shotgun (WGS) entry which is preliminary data.</text>
</comment>
<name>A0A916UQT4_9HYPH</name>
<feature type="transmembrane region" description="Helical" evidence="5">
    <location>
        <begin position="62"/>
        <end position="82"/>
    </location>
</feature>
<gene>
    <name evidence="6" type="ORF">GCM10010994_47050</name>
</gene>
<sequence length="98" mass="10523">MDVAVVLGSAAGLCSTISFAPQAFKIIRRRDTHSLSAGMYALTVTGFALWVSYGIALRQWPLILANGICLAVSTFILVMILLPSRQKNEVADAVDPTK</sequence>
<evidence type="ECO:0000256" key="3">
    <source>
        <dbReference type="ARBA" id="ARBA00022989"/>
    </source>
</evidence>
<evidence type="ECO:0000256" key="2">
    <source>
        <dbReference type="ARBA" id="ARBA00022692"/>
    </source>
</evidence>
<keyword evidence="7" id="KW-1185">Reference proteome</keyword>
<keyword evidence="4 5" id="KW-0472">Membrane</keyword>
<dbReference type="Proteomes" id="UP000637002">
    <property type="component" value="Unassembled WGS sequence"/>
</dbReference>
<dbReference type="EMBL" id="BMGG01000009">
    <property type="protein sequence ID" value="GGC83746.1"/>
    <property type="molecule type" value="Genomic_DNA"/>
</dbReference>
<feature type="transmembrane region" description="Helical" evidence="5">
    <location>
        <begin position="39"/>
        <end position="56"/>
    </location>
</feature>
<evidence type="ECO:0000256" key="1">
    <source>
        <dbReference type="ARBA" id="ARBA00004141"/>
    </source>
</evidence>
<reference evidence="6" key="2">
    <citation type="submission" date="2020-09" db="EMBL/GenBank/DDBJ databases">
        <authorList>
            <person name="Sun Q."/>
            <person name="Zhou Y."/>
        </authorList>
    </citation>
    <scope>NUCLEOTIDE SEQUENCE</scope>
    <source>
        <strain evidence="6">CGMCC 1.12919</strain>
    </source>
</reference>
<accession>A0A916UQT4</accession>
<evidence type="ECO:0000313" key="6">
    <source>
        <dbReference type="EMBL" id="GGC83746.1"/>
    </source>
</evidence>
<protein>
    <recommendedName>
        <fullName evidence="8">Glutathione synthetase</fullName>
    </recommendedName>
</protein>
<dbReference type="InterPro" id="IPR006603">
    <property type="entry name" value="PQ-loop_rpt"/>
</dbReference>
<dbReference type="GO" id="GO:0051119">
    <property type="term" value="F:sugar transmembrane transporter activity"/>
    <property type="evidence" value="ECO:0007669"/>
    <property type="project" value="InterPro"/>
</dbReference>
<dbReference type="RefSeq" id="WP_188611619.1">
    <property type="nucleotide sequence ID" value="NZ_BMGG01000009.1"/>
</dbReference>
<evidence type="ECO:0000256" key="5">
    <source>
        <dbReference type="SAM" id="Phobius"/>
    </source>
</evidence>
<dbReference type="InterPro" id="IPR047662">
    <property type="entry name" value="SemiSWEET"/>
</dbReference>
<dbReference type="Pfam" id="PF04193">
    <property type="entry name" value="PQ-loop"/>
    <property type="match status" value="1"/>
</dbReference>
<evidence type="ECO:0000313" key="7">
    <source>
        <dbReference type="Proteomes" id="UP000637002"/>
    </source>
</evidence>
<reference evidence="6" key="1">
    <citation type="journal article" date="2014" name="Int. J. Syst. Evol. Microbiol.">
        <title>Complete genome sequence of Corynebacterium casei LMG S-19264T (=DSM 44701T), isolated from a smear-ripened cheese.</title>
        <authorList>
            <consortium name="US DOE Joint Genome Institute (JGI-PGF)"/>
            <person name="Walter F."/>
            <person name="Albersmeier A."/>
            <person name="Kalinowski J."/>
            <person name="Ruckert C."/>
        </authorList>
    </citation>
    <scope>NUCLEOTIDE SEQUENCE</scope>
    <source>
        <strain evidence="6">CGMCC 1.12919</strain>
    </source>
</reference>
<evidence type="ECO:0008006" key="8">
    <source>
        <dbReference type="Google" id="ProtNLM"/>
    </source>
</evidence>
<keyword evidence="2 5" id="KW-0812">Transmembrane</keyword>
<dbReference type="GO" id="GO:0016020">
    <property type="term" value="C:membrane"/>
    <property type="evidence" value="ECO:0007669"/>
    <property type="project" value="UniProtKB-SubCell"/>
</dbReference>